<accession>W4Q376</accession>
<dbReference type="NCBIfam" id="NF004790">
    <property type="entry name" value="PRK06136.1"/>
    <property type="match status" value="1"/>
</dbReference>
<evidence type="ECO:0000256" key="6">
    <source>
        <dbReference type="ARBA" id="ARBA00022691"/>
    </source>
</evidence>
<dbReference type="InterPro" id="IPR006366">
    <property type="entry name" value="CobA/CysG_C"/>
</dbReference>
<evidence type="ECO:0000256" key="2">
    <source>
        <dbReference type="ARBA" id="ARBA00012162"/>
    </source>
</evidence>
<dbReference type="GO" id="GO:0004852">
    <property type="term" value="F:uroporphyrinogen-III synthase activity"/>
    <property type="evidence" value="ECO:0007669"/>
    <property type="project" value="InterPro"/>
</dbReference>
<evidence type="ECO:0000256" key="4">
    <source>
        <dbReference type="ARBA" id="ARBA00022603"/>
    </source>
</evidence>
<dbReference type="FunFam" id="3.30.950.10:FF:000001">
    <property type="entry name" value="Siroheme synthase"/>
    <property type="match status" value="1"/>
</dbReference>
<dbReference type="STRING" id="1236970.JCM9140_2462"/>
<dbReference type="GO" id="GO:0019354">
    <property type="term" value="P:siroheme biosynthetic process"/>
    <property type="evidence" value="ECO:0007669"/>
    <property type="project" value="InterPro"/>
</dbReference>
<proteinExistence type="inferred from homology"/>
<dbReference type="PROSITE" id="PS00840">
    <property type="entry name" value="SUMT_2"/>
    <property type="match status" value="1"/>
</dbReference>
<dbReference type="CDD" id="cd11642">
    <property type="entry name" value="SUMT"/>
    <property type="match status" value="1"/>
</dbReference>
<dbReference type="FunFam" id="3.40.1010.10:FF:000001">
    <property type="entry name" value="Siroheme synthase"/>
    <property type="match status" value="1"/>
</dbReference>
<dbReference type="GO" id="GO:0004851">
    <property type="term" value="F:uroporphyrin-III C-methyltransferase activity"/>
    <property type="evidence" value="ECO:0007669"/>
    <property type="project" value="UniProtKB-EC"/>
</dbReference>
<dbReference type="PANTHER" id="PTHR45790:SF3">
    <property type="entry name" value="S-ADENOSYL-L-METHIONINE-DEPENDENT UROPORPHYRINOGEN III METHYLTRANSFERASE, CHLOROPLASTIC"/>
    <property type="match status" value="1"/>
</dbReference>
<keyword evidence="12" id="KW-1185">Reference proteome</keyword>
<evidence type="ECO:0000256" key="9">
    <source>
        <dbReference type="RuleBase" id="RU003960"/>
    </source>
</evidence>
<dbReference type="SUPFAM" id="SSF69618">
    <property type="entry name" value="HemD-like"/>
    <property type="match status" value="1"/>
</dbReference>
<gene>
    <name evidence="11" type="ORF">JCM9140_2462</name>
</gene>
<dbReference type="GO" id="GO:0032259">
    <property type="term" value="P:methylation"/>
    <property type="evidence" value="ECO:0007669"/>
    <property type="project" value="UniProtKB-KW"/>
</dbReference>
<comment type="similarity">
    <text evidence="1 9">Belongs to the precorrin methyltransferase family.</text>
</comment>
<dbReference type="NCBIfam" id="TIGR01469">
    <property type="entry name" value="cobA_cysG_Cterm"/>
    <property type="match status" value="1"/>
</dbReference>
<protein>
    <recommendedName>
        <fullName evidence="3">Uroporphyrinogen-III C-methyltransferase</fullName>
        <ecNumber evidence="2">2.1.1.107</ecNumber>
    </recommendedName>
    <alternativeName>
        <fullName evidence="8">Uroporphyrinogen III methylase</fullName>
    </alternativeName>
</protein>
<dbReference type="Proteomes" id="UP000018890">
    <property type="component" value="Unassembled WGS sequence"/>
</dbReference>
<dbReference type="InterPro" id="IPR003043">
    <property type="entry name" value="Uropor_MeTrfase_CS"/>
</dbReference>
<dbReference type="InterPro" id="IPR000878">
    <property type="entry name" value="4pyrrol_Mease"/>
</dbReference>
<dbReference type="Pfam" id="PF00590">
    <property type="entry name" value="TP_methylase"/>
    <property type="match status" value="1"/>
</dbReference>
<evidence type="ECO:0000256" key="3">
    <source>
        <dbReference type="ARBA" id="ARBA00018323"/>
    </source>
</evidence>
<dbReference type="RefSeq" id="WP_034746026.1">
    <property type="nucleotide sequence ID" value="NZ_BAUT01000024.1"/>
</dbReference>
<dbReference type="AlphaFoldDB" id="W4Q376"/>
<dbReference type="InterPro" id="IPR050161">
    <property type="entry name" value="Siro_Cobalamin_biosynth"/>
</dbReference>
<dbReference type="InterPro" id="IPR036108">
    <property type="entry name" value="4pyrrol_syn_uPrphyn_synt_sf"/>
</dbReference>
<evidence type="ECO:0000256" key="1">
    <source>
        <dbReference type="ARBA" id="ARBA00005879"/>
    </source>
</evidence>
<keyword evidence="4 9" id="KW-0489">Methyltransferase</keyword>
<evidence type="ECO:0000313" key="11">
    <source>
        <dbReference type="EMBL" id="GAE26405.1"/>
    </source>
</evidence>
<evidence type="ECO:0000256" key="7">
    <source>
        <dbReference type="ARBA" id="ARBA00023244"/>
    </source>
</evidence>
<feature type="domain" description="Tetrapyrrole methylase" evidence="10">
    <location>
        <begin position="5"/>
        <end position="217"/>
    </location>
</feature>
<dbReference type="EMBL" id="BAUT01000024">
    <property type="protein sequence ID" value="GAE26405.1"/>
    <property type="molecule type" value="Genomic_DNA"/>
</dbReference>
<dbReference type="PANTHER" id="PTHR45790">
    <property type="entry name" value="SIROHEME SYNTHASE-RELATED"/>
    <property type="match status" value="1"/>
</dbReference>
<keyword evidence="7" id="KW-0627">Porphyrin biosynthesis</keyword>
<keyword evidence="6" id="KW-0949">S-adenosyl-L-methionine</keyword>
<name>W4Q376_9BACI</name>
<sequence>MNKGMVYFVGAGPGDVDLITVKGKRALQQADVVIFDRLINPFLLTDIRNDAKLIYCGKQPCKHTLRQEDIQREILIHAKKGKTVVRLKGGDPAVFGRVGEEAELLAEHRVAYEIIPGITAGIAATMYAGVPITHRNHSKSFAVVTGHASKEDGTPKIDWPSISKGVETIVFYMGVKHLKMISTELVKHGKAKDTGALVVQWGTYSRQRTIEGTLATIANKVEQAKITNPAIIVVGDVVKLRNKLAWFDQKPLSGKSFLIPRKMETNEKTVSTLKENGADVFEHDLLINREEKQNIKNLLNLSSKRELVFLSEKSVYAFLLTVGTNGLDLRQIQSTFLAINEKVQRTLQSVGLQANLFVKRVGMSPVLVGGELEINYYQDQLNNKAEELVLTKQIVAQKDVESFTRLIEEQHVNTIFVSNPMDALTLIRFIELSGISMKDVLDKVKVICQGKETMHVLNKHNVPFEWAIEDLPDLVSTLGEVVLQKESS</sequence>
<comment type="caution">
    <text evidence="11">The sequence shown here is derived from an EMBL/GenBank/DDBJ whole genome shotgun (WGS) entry which is preliminary data.</text>
</comment>
<evidence type="ECO:0000256" key="8">
    <source>
        <dbReference type="ARBA" id="ARBA00079776"/>
    </source>
</evidence>
<organism evidence="11 12">
    <name type="scientific">Halalkalibacter wakoensis JCM 9140</name>
    <dbReference type="NCBI Taxonomy" id="1236970"/>
    <lineage>
        <taxon>Bacteria</taxon>
        <taxon>Bacillati</taxon>
        <taxon>Bacillota</taxon>
        <taxon>Bacilli</taxon>
        <taxon>Bacillales</taxon>
        <taxon>Bacillaceae</taxon>
        <taxon>Halalkalibacter</taxon>
    </lineage>
</organism>
<dbReference type="OrthoDB" id="9815856at2"/>
<dbReference type="EC" id="2.1.1.107" evidence="2"/>
<evidence type="ECO:0000256" key="5">
    <source>
        <dbReference type="ARBA" id="ARBA00022679"/>
    </source>
</evidence>
<keyword evidence="5 9" id="KW-0808">Transferase</keyword>
<evidence type="ECO:0000313" key="12">
    <source>
        <dbReference type="Proteomes" id="UP000018890"/>
    </source>
</evidence>
<dbReference type="Gene3D" id="3.40.1010.10">
    <property type="entry name" value="Cobalt-precorrin-4 Transmethylase, Domain 1"/>
    <property type="match status" value="1"/>
</dbReference>
<dbReference type="InterPro" id="IPR035996">
    <property type="entry name" value="4pyrrol_Methylase_sf"/>
</dbReference>
<dbReference type="InterPro" id="IPR014776">
    <property type="entry name" value="4pyrrole_Mease_sub2"/>
</dbReference>
<reference evidence="11" key="1">
    <citation type="journal article" date="2014" name="Genome Announc.">
        <title>Draft Genome Sequences of Three Alkaliphilic Bacillus Strains, Bacillus wakoensis JCM 9140T, Bacillus akibai JCM 9157T, and Bacillus hemicellulosilyticus JCM 9152T.</title>
        <authorList>
            <person name="Yuki M."/>
            <person name="Oshima K."/>
            <person name="Suda W."/>
            <person name="Oshida Y."/>
            <person name="Kitamura K."/>
            <person name="Iida T."/>
            <person name="Hattori M."/>
            <person name="Ohkuma M."/>
        </authorList>
    </citation>
    <scope>NUCLEOTIDE SEQUENCE [LARGE SCALE GENOMIC DNA]</scope>
    <source>
        <strain evidence="11">JCM 9140</strain>
    </source>
</reference>
<evidence type="ECO:0000259" key="10">
    <source>
        <dbReference type="Pfam" id="PF00590"/>
    </source>
</evidence>
<dbReference type="Gene3D" id="3.40.50.10090">
    <property type="match status" value="1"/>
</dbReference>
<dbReference type="Gene3D" id="3.30.950.10">
    <property type="entry name" value="Methyltransferase, Cobalt-precorrin-4 Transmethylase, Domain 2"/>
    <property type="match status" value="1"/>
</dbReference>
<dbReference type="PROSITE" id="PS00839">
    <property type="entry name" value="SUMT_1"/>
    <property type="match status" value="1"/>
</dbReference>
<dbReference type="InterPro" id="IPR014777">
    <property type="entry name" value="4pyrrole_Mease_sub1"/>
</dbReference>
<dbReference type="SUPFAM" id="SSF53790">
    <property type="entry name" value="Tetrapyrrole methylase"/>
    <property type="match status" value="1"/>
</dbReference>